<dbReference type="AlphaFoldDB" id="A0AAD3QVF5"/>
<dbReference type="EMBL" id="BRZM01000001">
    <property type="protein sequence ID" value="GLD45618.1"/>
    <property type="molecule type" value="Genomic_DNA"/>
</dbReference>
<evidence type="ECO:0000313" key="1">
    <source>
        <dbReference type="EMBL" id="GLD45618.1"/>
    </source>
</evidence>
<proteinExistence type="predicted"/>
<name>A0AAD3QVF5_LATJO</name>
<sequence>MEAEAAVSPLSPSVQCLFEMDLRPNTSPDMDTTKQSFLQIPELVFHQFLDERDQKIYLLGREKQALIKKAEQLRKELAEICLVTHFPVARLVQVLSGLGFELSEGHSLDIWMDVRASAADGQ</sequence>
<dbReference type="Proteomes" id="UP001279410">
    <property type="component" value="Unassembled WGS sequence"/>
</dbReference>
<organism evidence="1 2">
    <name type="scientific">Lates japonicus</name>
    <name type="common">Japanese lates</name>
    <dbReference type="NCBI Taxonomy" id="270547"/>
    <lineage>
        <taxon>Eukaryota</taxon>
        <taxon>Metazoa</taxon>
        <taxon>Chordata</taxon>
        <taxon>Craniata</taxon>
        <taxon>Vertebrata</taxon>
        <taxon>Euteleostomi</taxon>
        <taxon>Actinopterygii</taxon>
        <taxon>Neopterygii</taxon>
        <taxon>Teleostei</taxon>
        <taxon>Neoteleostei</taxon>
        <taxon>Acanthomorphata</taxon>
        <taxon>Carangaria</taxon>
        <taxon>Carangaria incertae sedis</taxon>
        <taxon>Centropomidae</taxon>
        <taxon>Lates</taxon>
    </lineage>
</organism>
<comment type="caution">
    <text evidence="1">The sequence shown here is derived from an EMBL/GenBank/DDBJ whole genome shotgun (WGS) entry which is preliminary data.</text>
</comment>
<evidence type="ECO:0000313" key="2">
    <source>
        <dbReference type="Proteomes" id="UP001279410"/>
    </source>
</evidence>
<reference evidence="1" key="1">
    <citation type="submission" date="2022-08" db="EMBL/GenBank/DDBJ databases">
        <title>Genome sequencing of akame (Lates japonicus).</title>
        <authorList>
            <person name="Hashiguchi Y."/>
            <person name="Takahashi H."/>
        </authorList>
    </citation>
    <scope>NUCLEOTIDE SEQUENCE</scope>
    <source>
        <strain evidence="1">Kochi</strain>
    </source>
</reference>
<accession>A0AAD3QVF5</accession>
<protein>
    <submittedName>
        <fullName evidence="1">Myosin-4-like protein</fullName>
    </submittedName>
</protein>
<keyword evidence="2" id="KW-1185">Reference proteome</keyword>
<gene>
    <name evidence="1" type="ORF">AKAME5_000010600</name>
</gene>